<sequence length="260" mass="30393">MVMDKSYPVTLLQDYNLEEWARCSYKFYNSRILNRHPDVLNWRQMVQYAVNHVIHDGYALPAEQRTPEHIEHLIAKRWKIRPSLFPSAYHEKLIRRTVTEQLIRYFTGHRQSGPLLFLFESYTVRVEELGVELSMIVQVAEWSQKSFVIRKLFVDSDPDVISCFQHVATLFCYKAFGKLPESIEALSLLTGQTVETCPTAERDVAGAIHYVRTMMERFEHSMYTPRLFSQTECHSCPFQETCTSVPPTRRMADGTFIRVS</sequence>
<comment type="caution">
    <text evidence="1">The sequence shown here is derived from an EMBL/GenBank/DDBJ whole genome shotgun (WGS) entry which is preliminary data.</text>
</comment>
<proteinExistence type="predicted"/>
<dbReference type="RefSeq" id="WP_377471852.1">
    <property type="nucleotide sequence ID" value="NZ_JBHLWN010000074.1"/>
</dbReference>
<reference evidence="1 2" key="1">
    <citation type="submission" date="2024-09" db="EMBL/GenBank/DDBJ databases">
        <authorList>
            <person name="Sun Q."/>
            <person name="Mori K."/>
        </authorList>
    </citation>
    <scope>NUCLEOTIDE SEQUENCE [LARGE SCALE GENOMIC DNA]</scope>
    <source>
        <strain evidence="1 2">CCM 7759</strain>
    </source>
</reference>
<dbReference type="Proteomes" id="UP001589776">
    <property type="component" value="Unassembled WGS sequence"/>
</dbReference>
<evidence type="ECO:0008006" key="3">
    <source>
        <dbReference type="Google" id="ProtNLM"/>
    </source>
</evidence>
<keyword evidence="2" id="KW-1185">Reference proteome</keyword>
<accession>A0ABV6DPA6</accession>
<protein>
    <recommendedName>
        <fullName evidence="3">PD-(D/E)XK endonuclease-like domain-containing protein</fullName>
    </recommendedName>
</protein>
<gene>
    <name evidence="1" type="ORF">ACFFK0_18780</name>
</gene>
<dbReference type="EMBL" id="JBHLWN010000074">
    <property type="protein sequence ID" value="MFC0214480.1"/>
    <property type="molecule type" value="Genomic_DNA"/>
</dbReference>
<name>A0ABV6DPA6_9BACL</name>
<evidence type="ECO:0000313" key="2">
    <source>
        <dbReference type="Proteomes" id="UP001589776"/>
    </source>
</evidence>
<evidence type="ECO:0000313" key="1">
    <source>
        <dbReference type="EMBL" id="MFC0214480.1"/>
    </source>
</evidence>
<organism evidence="1 2">
    <name type="scientific">Paenibacillus chartarius</name>
    <dbReference type="NCBI Taxonomy" id="747481"/>
    <lineage>
        <taxon>Bacteria</taxon>
        <taxon>Bacillati</taxon>
        <taxon>Bacillota</taxon>
        <taxon>Bacilli</taxon>
        <taxon>Bacillales</taxon>
        <taxon>Paenibacillaceae</taxon>
        <taxon>Paenibacillus</taxon>
    </lineage>
</organism>